<dbReference type="SUPFAM" id="SSF50341">
    <property type="entry name" value="CheW-like"/>
    <property type="match status" value="1"/>
</dbReference>
<sequence>MTALPVTPTDCWNRIGVRGDRSCPELVQHVHCQNCPVFGAAGRRFLDAPAPVGYQDEWAARLAAPVEDEGGDRESVLVFRVGGEWLALSVHVLVEVSNPKPVHRVPHRTGILAGLVNVRGELHLCVHLAKVLGITAPAESPTTPATGRLLLVRRDADRWVFPVDAVDQVHRLPRGELRRSPATVSRAAADLSRGVFHHRNLAVGVLDERRLFEVLRTKLR</sequence>
<dbReference type="InterPro" id="IPR036061">
    <property type="entry name" value="CheW-like_dom_sf"/>
</dbReference>
<comment type="subcellular location">
    <subcellularLocation>
        <location evidence="1">Cytoplasm</location>
    </subcellularLocation>
</comment>
<dbReference type="EMBL" id="CP042425">
    <property type="protein sequence ID" value="QEL13536.1"/>
    <property type="molecule type" value="Genomic_DNA"/>
</dbReference>
<evidence type="ECO:0000313" key="5">
    <source>
        <dbReference type="EMBL" id="QEL13536.1"/>
    </source>
</evidence>
<dbReference type="Proteomes" id="UP000324974">
    <property type="component" value="Chromosome"/>
</dbReference>
<evidence type="ECO:0000256" key="1">
    <source>
        <dbReference type="ARBA" id="ARBA00004496"/>
    </source>
</evidence>
<dbReference type="SMART" id="SM00260">
    <property type="entry name" value="CheW"/>
    <property type="match status" value="1"/>
</dbReference>
<dbReference type="Gene3D" id="2.30.30.40">
    <property type="entry name" value="SH3 Domains"/>
    <property type="match status" value="1"/>
</dbReference>
<dbReference type="RefSeq" id="WP_168218760.1">
    <property type="nucleotide sequence ID" value="NZ_CP042425.1"/>
</dbReference>
<accession>A0A5C1A6B6</accession>
<dbReference type="Pfam" id="PF01584">
    <property type="entry name" value="CheW"/>
    <property type="match status" value="1"/>
</dbReference>
<dbReference type="PANTHER" id="PTHR22617:SF45">
    <property type="entry name" value="CHEMOTAXIS PROTEIN CHEW"/>
    <property type="match status" value="1"/>
</dbReference>
<gene>
    <name evidence="5" type="ORF">PX52LOC_00394</name>
</gene>
<keyword evidence="6" id="KW-1185">Reference proteome</keyword>
<dbReference type="PROSITE" id="PS50851">
    <property type="entry name" value="CHEW"/>
    <property type="match status" value="1"/>
</dbReference>
<dbReference type="KEGG" id="lrs:PX52LOC_00394"/>
<name>A0A5C1A6B6_9BACT</name>
<proteinExistence type="predicted"/>
<feature type="domain" description="CheW-like" evidence="4">
    <location>
        <begin position="73"/>
        <end position="217"/>
    </location>
</feature>
<evidence type="ECO:0000256" key="3">
    <source>
        <dbReference type="ARBA" id="ARBA00022490"/>
    </source>
</evidence>
<dbReference type="GO" id="GO:0005829">
    <property type="term" value="C:cytosol"/>
    <property type="evidence" value="ECO:0007669"/>
    <property type="project" value="TreeGrafter"/>
</dbReference>
<dbReference type="PANTHER" id="PTHR22617">
    <property type="entry name" value="CHEMOTAXIS SENSOR HISTIDINE KINASE-RELATED"/>
    <property type="match status" value="1"/>
</dbReference>
<reference evidence="6" key="1">
    <citation type="submission" date="2019-08" db="EMBL/GenBank/DDBJ databases">
        <title>Limnoglobus roseus gen. nov., sp. nov., a novel freshwater planctomycete with a giant genome from the family Gemmataceae.</title>
        <authorList>
            <person name="Kulichevskaya I.S."/>
            <person name="Naumoff D.G."/>
            <person name="Miroshnikov K."/>
            <person name="Ivanova A."/>
            <person name="Philippov D.A."/>
            <person name="Hakobyan A."/>
            <person name="Rijpstra I.C."/>
            <person name="Sinninghe Damste J.S."/>
            <person name="Liesack W."/>
            <person name="Dedysh S.N."/>
        </authorList>
    </citation>
    <scope>NUCLEOTIDE SEQUENCE [LARGE SCALE GENOMIC DNA]</scope>
    <source>
        <strain evidence="6">PX52</strain>
    </source>
</reference>
<dbReference type="GO" id="GO:0006935">
    <property type="term" value="P:chemotaxis"/>
    <property type="evidence" value="ECO:0007669"/>
    <property type="project" value="InterPro"/>
</dbReference>
<evidence type="ECO:0000313" key="6">
    <source>
        <dbReference type="Proteomes" id="UP000324974"/>
    </source>
</evidence>
<protein>
    <recommendedName>
        <fullName evidence="2">Chemotaxis protein CheW</fullName>
    </recommendedName>
</protein>
<evidence type="ECO:0000256" key="2">
    <source>
        <dbReference type="ARBA" id="ARBA00021483"/>
    </source>
</evidence>
<keyword evidence="3" id="KW-0963">Cytoplasm</keyword>
<dbReference type="InterPro" id="IPR002545">
    <property type="entry name" value="CheW-lke_dom"/>
</dbReference>
<dbReference type="InterPro" id="IPR039315">
    <property type="entry name" value="CheW"/>
</dbReference>
<dbReference type="Gene3D" id="2.40.50.180">
    <property type="entry name" value="CheA-289, Domain 4"/>
    <property type="match status" value="1"/>
</dbReference>
<evidence type="ECO:0000259" key="4">
    <source>
        <dbReference type="PROSITE" id="PS50851"/>
    </source>
</evidence>
<organism evidence="5 6">
    <name type="scientific">Limnoglobus roseus</name>
    <dbReference type="NCBI Taxonomy" id="2598579"/>
    <lineage>
        <taxon>Bacteria</taxon>
        <taxon>Pseudomonadati</taxon>
        <taxon>Planctomycetota</taxon>
        <taxon>Planctomycetia</taxon>
        <taxon>Gemmatales</taxon>
        <taxon>Gemmataceae</taxon>
        <taxon>Limnoglobus</taxon>
    </lineage>
</organism>
<dbReference type="GO" id="GO:0007165">
    <property type="term" value="P:signal transduction"/>
    <property type="evidence" value="ECO:0007669"/>
    <property type="project" value="InterPro"/>
</dbReference>
<dbReference type="AlphaFoldDB" id="A0A5C1A6B6"/>